<dbReference type="PANTHER" id="PTHR34071">
    <property type="entry name" value="5-NITROIMIDAZOLE ANTIBIOTICS RESISTANCE PROTEIN, NIMA-FAMILY-RELATED PROTEIN-RELATED"/>
    <property type="match status" value="1"/>
</dbReference>
<dbReference type="PANTHER" id="PTHR34071:SF2">
    <property type="entry name" value="FLAVIN-NUCLEOTIDE-BINDING PROTEIN"/>
    <property type="match status" value="1"/>
</dbReference>
<organism evidence="1 2">
    <name type="scientific">Haemophilus parainfluenzae</name>
    <dbReference type="NCBI Taxonomy" id="729"/>
    <lineage>
        <taxon>Bacteria</taxon>
        <taxon>Pseudomonadati</taxon>
        <taxon>Pseudomonadota</taxon>
        <taxon>Gammaproteobacteria</taxon>
        <taxon>Pasteurellales</taxon>
        <taxon>Pasteurellaceae</taxon>
        <taxon>Haemophilus</taxon>
    </lineage>
</organism>
<sequence>MECSKIRRKDRAITDYHRMLEIMKQCDICRLGLQDDESVYIVPLNFGFKADNEELTLYFHGFVKGKKIELIKKNKLAGFEMDRKHEIVKAEIACDYSFLYQSIIGKGNLFIIEDKDEKIDALQYLMEHYTQKNDWQFSENELNKIVVIKMNVTQWSCKEH</sequence>
<dbReference type="Proteomes" id="UP000268879">
    <property type="component" value="Chromosome"/>
</dbReference>
<dbReference type="RefSeq" id="WP_126469561.1">
    <property type="nucleotide sequence ID" value="NZ_LR134481.1"/>
</dbReference>
<dbReference type="Gene3D" id="2.30.110.10">
    <property type="entry name" value="Electron Transport, Fmn-binding Protein, Chain A"/>
    <property type="match status" value="1"/>
</dbReference>
<dbReference type="AlphaFoldDB" id="A0A3S4XFG6"/>
<accession>A0A3S4XFG6</accession>
<dbReference type="InterPro" id="IPR012349">
    <property type="entry name" value="Split_barrel_FMN-bd"/>
</dbReference>
<dbReference type="SUPFAM" id="SSF50475">
    <property type="entry name" value="FMN-binding split barrel"/>
    <property type="match status" value="1"/>
</dbReference>
<protein>
    <submittedName>
        <fullName evidence="1">Predicted flavin-nucleotide-binding protein</fullName>
    </submittedName>
</protein>
<evidence type="ECO:0000313" key="2">
    <source>
        <dbReference type="Proteomes" id="UP000268879"/>
    </source>
</evidence>
<reference evidence="1 2" key="1">
    <citation type="submission" date="2018-12" db="EMBL/GenBank/DDBJ databases">
        <authorList>
            <consortium name="Pathogen Informatics"/>
        </authorList>
    </citation>
    <scope>NUCLEOTIDE SEQUENCE [LARGE SCALE GENOMIC DNA]</scope>
    <source>
        <strain evidence="1 2">NCTC10665</strain>
    </source>
</reference>
<dbReference type="InterPro" id="IPR024747">
    <property type="entry name" value="Pyridox_Oxase-rel"/>
</dbReference>
<dbReference type="EMBL" id="LR134481">
    <property type="protein sequence ID" value="VEI29264.1"/>
    <property type="molecule type" value="Genomic_DNA"/>
</dbReference>
<gene>
    <name evidence="1" type="ORF">NCTC10665_00157</name>
</gene>
<dbReference type="Pfam" id="PF12900">
    <property type="entry name" value="Pyridox_ox_2"/>
    <property type="match status" value="1"/>
</dbReference>
<evidence type="ECO:0000313" key="1">
    <source>
        <dbReference type="EMBL" id="VEI29264.1"/>
    </source>
</evidence>
<name>A0A3S4XFG6_HAEPA</name>
<proteinExistence type="predicted"/>